<dbReference type="PANTHER" id="PTHR11079">
    <property type="entry name" value="CYTOSINE DEAMINASE FAMILY MEMBER"/>
    <property type="match status" value="1"/>
</dbReference>
<dbReference type="CDD" id="cd01285">
    <property type="entry name" value="nucleoside_deaminase"/>
    <property type="match status" value="1"/>
</dbReference>
<dbReference type="AlphaFoldDB" id="A0A939FVA5"/>
<evidence type="ECO:0000313" key="6">
    <source>
        <dbReference type="Proteomes" id="UP000664781"/>
    </source>
</evidence>
<evidence type="ECO:0000259" key="4">
    <source>
        <dbReference type="PROSITE" id="PS51747"/>
    </source>
</evidence>
<feature type="signal peptide" evidence="3">
    <location>
        <begin position="1"/>
        <end position="33"/>
    </location>
</feature>
<feature type="chain" id="PRO_5037989407" evidence="3">
    <location>
        <begin position="34"/>
        <end position="195"/>
    </location>
</feature>
<keyword evidence="2" id="KW-0862">Zinc</keyword>
<dbReference type="PROSITE" id="PS51318">
    <property type="entry name" value="TAT"/>
    <property type="match status" value="1"/>
</dbReference>
<organism evidence="5 6">
    <name type="scientific">Streptomyces triculaminicus</name>
    <dbReference type="NCBI Taxonomy" id="2816232"/>
    <lineage>
        <taxon>Bacteria</taxon>
        <taxon>Bacillati</taxon>
        <taxon>Actinomycetota</taxon>
        <taxon>Actinomycetes</taxon>
        <taxon>Kitasatosporales</taxon>
        <taxon>Streptomycetaceae</taxon>
        <taxon>Streptomyces</taxon>
    </lineage>
</organism>
<dbReference type="RefSeq" id="WP_086571457.1">
    <property type="nucleotide sequence ID" value="NZ_JAFMOF010000008.1"/>
</dbReference>
<dbReference type="PROSITE" id="PS00903">
    <property type="entry name" value="CYT_DCMP_DEAMINASES_1"/>
    <property type="match status" value="1"/>
</dbReference>
<sequence>MTFPEASRRHFLRTAAAAAPLAALGTPAPPAIAEPQRWSGDWPAPLRNAVTRAMPAAVDRAREARWPFGAVLVGVSSGAVVAGARNTTDVSGDPTEHAEMNLLRKAVAMDLDLHTHVVVSTAEPCAMCAGALLWGEVRGVAYGTSVAELISYGIPQVDLSFTDVARLSRLKTGRPIVARDVRPDLTDPLYRDLMP</sequence>
<gene>
    <name evidence="5" type="ORF">J1792_33105</name>
</gene>
<evidence type="ECO:0000256" key="3">
    <source>
        <dbReference type="SAM" id="SignalP"/>
    </source>
</evidence>
<dbReference type="InterPro" id="IPR002125">
    <property type="entry name" value="CMP_dCMP_dom"/>
</dbReference>
<evidence type="ECO:0000256" key="1">
    <source>
        <dbReference type="ARBA" id="ARBA00022723"/>
    </source>
</evidence>
<dbReference type="NCBIfam" id="TIGR01409">
    <property type="entry name" value="TAT_signal_seq"/>
    <property type="match status" value="1"/>
</dbReference>
<dbReference type="EMBL" id="JAFMOF010000008">
    <property type="protein sequence ID" value="MBO0657378.1"/>
    <property type="molecule type" value="Genomic_DNA"/>
</dbReference>
<dbReference type="PANTHER" id="PTHR11079:SF202">
    <property type="entry name" value="TRNA-SPECIFIC ADENOSINE DEAMINASE"/>
    <property type="match status" value="1"/>
</dbReference>
<keyword evidence="6" id="KW-1185">Reference proteome</keyword>
<dbReference type="GO" id="GO:0052717">
    <property type="term" value="F:tRNA-specific adenosine-34 deaminase activity"/>
    <property type="evidence" value="ECO:0007669"/>
    <property type="project" value="TreeGrafter"/>
</dbReference>
<protein>
    <submittedName>
        <fullName evidence="5">Nucleoside deaminase</fullName>
    </submittedName>
</protein>
<feature type="domain" description="CMP/dCMP-type deaminase" evidence="4">
    <location>
        <begin position="48"/>
        <end position="157"/>
    </location>
</feature>
<dbReference type="InterPro" id="IPR016193">
    <property type="entry name" value="Cytidine_deaminase-like"/>
</dbReference>
<name>A0A939FVA5_9ACTN</name>
<dbReference type="InterPro" id="IPR016192">
    <property type="entry name" value="APOBEC/CMP_deaminase_Zn-bd"/>
</dbReference>
<comment type="caution">
    <text evidence="5">The sequence shown here is derived from an EMBL/GenBank/DDBJ whole genome shotgun (WGS) entry which is preliminary data.</text>
</comment>
<dbReference type="SUPFAM" id="SSF53927">
    <property type="entry name" value="Cytidine deaminase-like"/>
    <property type="match status" value="1"/>
</dbReference>
<dbReference type="GO" id="GO:0002100">
    <property type="term" value="P:tRNA wobble adenosine to inosine editing"/>
    <property type="evidence" value="ECO:0007669"/>
    <property type="project" value="TreeGrafter"/>
</dbReference>
<dbReference type="Pfam" id="PF00383">
    <property type="entry name" value="dCMP_cyt_deam_1"/>
    <property type="match status" value="1"/>
</dbReference>
<dbReference type="GO" id="GO:0008270">
    <property type="term" value="F:zinc ion binding"/>
    <property type="evidence" value="ECO:0007669"/>
    <property type="project" value="InterPro"/>
</dbReference>
<reference evidence="5" key="1">
    <citation type="submission" date="2021-03" db="EMBL/GenBank/DDBJ databases">
        <title>Streptomyces strains.</title>
        <authorList>
            <person name="Lund M.B."/>
            <person name="Toerring T."/>
        </authorList>
    </citation>
    <scope>NUCLEOTIDE SEQUENCE</scope>
    <source>
        <strain evidence="5">JCM 4242</strain>
    </source>
</reference>
<accession>A0A939FVA5</accession>
<dbReference type="Proteomes" id="UP000664781">
    <property type="component" value="Unassembled WGS sequence"/>
</dbReference>
<dbReference type="InterPro" id="IPR006311">
    <property type="entry name" value="TAT_signal"/>
</dbReference>
<evidence type="ECO:0000256" key="2">
    <source>
        <dbReference type="ARBA" id="ARBA00022833"/>
    </source>
</evidence>
<dbReference type="PROSITE" id="PS51747">
    <property type="entry name" value="CYT_DCMP_DEAMINASES_2"/>
    <property type="match status" value="1"/>
</dbReference>
<dbReference type="Gene3D" id="3.40.140.10">
    <property type="entry name" value="Cytidine Deaminase, domain 2"/>
    <property type="match status" value="1"/>
</dbReference>
<keyword evidence="3" id="KW-0732">Signal</keyword>
<evidence type="ECO:0000313" key="5">
    <source>
        <dbReference type="EMBL" id="MBO0657378.1"/>
    </source>
</evidence>
<proteinExistence type="predicted"/>
<keyword evidence="1" id="KW-0479">Metal-binding</keyword>
<dbReference type="InterPro" id="IPR019546">
    <property type="entry name" value="TAT_signal_bac_arc"/>
</dbReference>